<protein>
    <submittedName>
        <fullName evidence="6">DNA polymerase delta small subunit</fullName>
    </submittedName>
</protein>
<feature type="region of interest" description="Disordered" evidence="3">
    <location>
        <begin position="1"/>
        <end position="25"/>
    </location>
</feature>
<sequence>MHSKEQAAQPQSNGENGNHAKVRKTIPIDLEPSKRFVLPSKKRYEPQYAHIYFCRLTALRPALESTARVIFGPPSDKLHHAKRIVNVSSEGANERETVIIGVVFRQMTKPSILALYEQASHDLIPAPPPRATAPYPGADDTVFLEDENGRCTLDMSGFDQIPDAFVTGFVVAVKGKEDHLKGTFKVGSFTPVLAAPQPTLKPYEEDAYICIVSSLCLPQPSFGVELLGEFLKGNTLEEDEAFAMNTVALVITGNVIGHVSDTPTHQPLAVGEKERIASPMVDADRFLSGVASTLPVFYMPGEHDATNYLLPQQAVNRCLLPSASRNSNFHRVPNPLLCEMAGRSLLATSGQNVEDFALYAAESAKDQQNDNQMLERDPVNKGMYEADGERVLEIMGNMLKNRHIAPTCPDTLGSYPFYERDPFVIERTPHIFVVGNQKEFGARRIRVSTEGSQSSDEGMIVEGEICGTVCLVSAPRFDKSGQAVFVNLRNMECCVREFAVDMQM</sequence>
<dbReference type="AlphaFoldDB" id="A0A2V3J331"/>
<accession>A0A2V3J331</accession>
<reference evidence="6 7" key="1">
    <citation type="journal article" date="2018" name="Mol. Biol. Evol.">
        <title>Analysis of the draft genome of the red seaweed Gracilariopsis chorda provides insights into genome size evolution in Rhodophyta.</title>
        <authorList>
            <person name="Lee J."/>
            <person name="Yang E.C."/>
            <person name="Graf L."/>
            <person name="Yang J.H."/>
            <person name="Qiu H."/>
            <person name="Zel Zion U."/>
            <person name="Chan C.X."/>
            <person name="Stephens T.G."/>
            <person name="Weber A.P.M."/>
            <person name="Boo G.H."/>
            <person name="Boo S.M."/>
            <person name="Kim K.M."/>
            <person name="Shin Y."/>
            <person name="Jung M."/>
            <person name="Lee S.J."/>
            <person name="Yim H.S."/>
            <person name="Lee J.H."/>
            <person name="Bhattacharya D."/>
            <person name="Yoon H.S."/>
        </authorList>
    </citation>
    <scope>NUCLEOTIDE SEQUENCE [LARGE SCALE GENOMIC DNA]</scope>
    <source>
        <strain evidence="6 7">SKKU-2015</strain>
        <tissue evidence="6">Whole body</tissue>
    </source>
</reference>
<feature type="compositionally biased region" description="Polar residues" evidence="3">
    <location>
        <begin position="1"/>
        <end position="16"/>
    </location>
</feature>
<evidence type="ECO:0000313" key="6">
    <source>
        <dbReference type="EMBL" id="PXF48795.1"/>
    </source>
</evidence>
<dbReference type="InterPro" id="IPR007185">
    <property type="entry name" value="DNA_pol_a/d/e_bsu"/>
</dbReference>
<dbReference type="Gene3D" id="2.40.50.430">
    <property type="match status" value="1"/>
</dbReference>
<dbReference type="Proteomes" id="UP000247409">
    <property type="component" value="Unassembled WGS sequence"/>
</dbReference>
<dbReference type="OrthoDB" id="3763at2759"/>
<dbReference type="Gene3D" id="3.60.21.50">
    <property type="match status" value="1"/>
</dbReference>
<dbReference type="InterPro" id="IPR040663">
    <property type="entry name" value="DNA_pol_D_N"/>
</dbReference>
<dbReference type="PANTHER" id="PTHR10416">
    <property type="entry name" value="DNA POLYMERASE DELTA SUBUNIT 2"/>
    <property type="match status" value="1"/>
</dbReference>
<proteinExistence type="inferred from homology"/>
<comment type="similarity">
    <text evidence="1">Belongs to the DNA polymerase delta/II small subunit family.</text>
</comment>
<feature type="domain" description="DNA polymerase delta subunit OB-fold" evidence="5">
    <location>
        <begin position="47"/>
        <end position="187"/>
    </location>
</feature>
<evidence type="ECO:0000259" key="5">
    <source>
        <dbReference type="Pfam" id="PF18018"/>
    </source>
</evidence>
<name>A0A2V3J331_9FLOR</name>
<dbReference type="PANTHER" id="PTHR10416:SF0">
    <property type="entry name" value="DNA POLYMERASE DELTA SUBUNIT 2"/>
    <property type="match status" value="1"/>
</dbReference>
<keyword evidence="7" id="KW-1185">Reference proteome</keyword>
<dbReference type="Pfam" id="PF04042">
    <property type="entry name" value="DNA_pol_E_B"/>
    <property type="match status" value="1"/>
</dbReference>
<dbReference type="InterPro" id="IPR024826">
    <property type="entry name" value="DNA_pol_delta/II_ssu"/>
</dbReference>
<dbReference type="EMBL" id="NBIV01000011">
    <property type="protein sequence ID" value="PXF48795.1"/>
    <property type="molecule type" value="Genomic_DNA"/>
</dbReference>
<dbReference type="GO" id="GO:0003677">
    <property type="term" value="F:DNA binding"/>
    <property type="evidence" value="ECO:0007669"/>
    <property type="project" value="InterPro"/>
</dbReference>
<gene>
    <name evidence="6" type="ORF">BWQ96_01351</name>
</gene>
<evidence type="ECO:0000313" key="7">
    <source>
        <dbReference type="Proteomes" id="UP000247409"/>
    </source>
</evidence>
<evidence type="ECO:0000259" key="4">
    <source>
        <dbReference type="Pfam" id="PF04042"/>
    </source>
</evidence>
<evidence type="ECO:0000256" key="2">
    <source>
        <dbReference type="ARBA" id="ARBA00022705"/>
    </source>
</evidence>
<dbReference type="GO" id="GO:0043625">
    <property type="term" value="C:delta DNA polymerase complex"/>
    <property type="evidence" value="ECO:0007669"/>
    <property type="project" value="TreeGrafter"/>
</dbReference>
<evidence type="ECO:0000256" key="3">
    <source>
        <dbReference type="SAM" id="MobiDB-lite"/>
    </source>
</evidence>
<organism evidence="6 7">
    <name type="scientific">Gracilariopsis chorda</name>
    <dbReference type="NCBI Taxonomy" id="448386"/>
    <lineage>
        <taxon>Eukaryota</taxon>
        <taxon>Rhodophyta</taxon>
        <taxon>Florideophyceae</taxon>
        <taxon>Rhodymeniophycidae</taxon>
        <taxon>Gracilariales</taxon>
        <taxon>Gracilariaceae</taxon>
        <taxon>Gracilariopsis</taxon>
    </lineage>
</organism>
<feature type="domain" description="DNA polymerase alpha/delta/epsilon subunit B" evidence="4">
    <location>
        <begin position="209"/>
        <end position="441"/>
    </location>
</feature>
<dbReference type="GO" id="GO:0006271">
    <property type="term" value="P:DNA strand elongation involved in DNA replication"/>
    <property type="evidence" value="ECO:0007669"/>
    <property type="project" value="TreeGrafter"/>
</dbReference>
<keyword evidence="2" id="KW-0235">DNA replication</keyword>
<evidence type="ECO:0000256" key="1">
    <source>
        <dbReference type="ARBA" id="ARBA00006035"/>
    </source>
</evidence>
<dbReference type="Pfam" id="PF18018">
    <property type="entry name" value="DNA_pol_D_N"/>
    <property type="match status" value="1"/>
</dbReference>
<comment type="caution">
    <text evidence="6">The sequence shown here is derived from an EMBL/GenBank/DDBJ whole genome shotgun (WGS) entry which is preliminary data.</text>
</comment>
<dbReference type="STRING" id="448386.A0A2V3J331"/>